<dbReference type="CDD" id="cd00027">
    <property type="entry name" value="BRCT"/>
    <property type="match status" value="1"/>
</dbReference>
<gene>
    <name evidence="4" type="ORF">M501DRAFT_1017252</name>
</gene>
<dbReference type="AlphaFoldDB" id="A0A9P4VQE3"/>
<feature type="region of interest" description="Disordered" evidence="1">
    <location>
        <begin position="154"/>
        <end position="201"/>
    </location>
</feature>
<reference evidence="4" key="1">
    <citation type="journal article" date="2020" name="Stud. Mycol.">
        <title>101 Dothideomycetes genomes: a test case for predicting lifestyles and emergence of pathogens.</title>
        <authorList>
            <person name="Haridas S."/>
            <person name="Albert R."/>
            <person name="Binder M."/>
            <person name="Bloem J."/>
            <person name="Labutti K."/>
            <person name="Salamov A."/>
            <person name="Andreopoulos B."/>
            <person name="Baker S."/>
            <person name="Barry K."/>
            <person name="Bills G."/>
            <person name="Bluhm B."/>
            <person name="Cannon C."/>
            <person name="Castanera R."/>
            <person name="Culley D."/>
            <person name="Daum C."/>
            <person name="Ezra D."/>
            <person name="Gonzalez J."/>
            <person name="Henrissat B."/>
            <person name="Kuo A."/>
            <person name="Liang C."/>
            <person name="Lipzen A."/>
            <person name="Lutzoni F."/>
            <person name="Magnuson J."/>
            <person name="Mondo S."/>
            <person name="Nolan M."/>
            <person name="Ohm R."/>
            <person name="Pangilinan J."/>
            <person name="Park H.-J."/>
            <person name="Ramirez L."/>
            <person name="Alfaro M."/>
            <person name="Sun H."/>
            <person name="Tritt A."/>
            <person name="Yoshinaga Y."/>
            <person name="Zwiers L.-H."/>
            <person name="Turgeon B."/>
            <person name="Goodwin S."/>
            <person name="Spatafora J."/>
            <person name="Crous P."/>
            <person name="Grigoriev I."/>
        </authorList>
    </citation>
    <scope>NUCLEOTIDE SEQUENCE</scope>
    <source>
        <strain evidence="4">CBS 101060</strain>
    </source>
</reference>
<evidence type="ECO:0000259" key="2">
    <source>
        <dbReference type="PROSITE" id="PS50172"/>
    </source>
</evidence>
<comment type="caution">
    <text evidence="4">The sequence shown here is derived from an EMBL/GenBank/DDBJ whole genome shotgun (WGS) entry which is preliminary data.</text>
</comment>
<evidence type="ECO:0008006" key="6">
    <source>
        <dbReference type="Google" id="ProtNLM"/>
    </source>
</evidence>
<dbReference type="EMBL" id="MU006097">
    <property type="protein sequence ID" value="KAF2838230.1"/>
    <property type="molecule type" value="Genomic_DNA"/>
</dbReference>
<dbReference type="Gene3D" id="3.40.50.10190">
    <property type="entry name" value="BRCT domain"/>
    <property type="match status" value="1"/>
</dbReference>
<dbReference type="SMART" id="SM00292">
    <property type="entry name" value="BRCT"/>
    <property type="match status" value="1"/>
</dbReference>
<organism evidence="4 5">
    <name type="scientific">Patellaria atrata CBS 101060</name>
    <dbReference type="NCBI Taxonomy" id="1346257"/>
    <lineage>
        <taxon>Eukaryota</taxon>
        <taxon>Fungi</taxon>
        <taxon>Dikarya</taxon>
        <taxon>Ascomycota</taxon>
        <taxon>Pezizomycotina</taxon>
        <taxon>Dothideomycetes</taxon>
        <taxon>Dothideomycetes incertae sedis</taxon>
        <taxon>Patellariales</taxon>
        <taxon>Patellariaceae</taxon>
        <taxon>Patellaria</taxon>
    </lineage>
</organism>
<dbReference type="InterPro" id="IPR036420">
    <property type="entry name" value="BRCT_dom_sf"/>
</dbReference>
<evidence type="ECO:0000259" key="3">
    <source>
        <dbReference type="PROSITE" id="PS51977"/>
    </source>
</evidence>
<dbReference type="OrthoDB" id="342264at2759"/>
<dbReference type="Pfam" id="PF00533">
    <property type="entry name" value="BRCT"/>
    <property type="match status" value="1"/>
</dbReference>
<dbReference type="SUPFAM" id="SSF52113">
    <property type="entry name" value="BRCT domain"/>
    <property type="match status" value="1"/>
</dbReference>
<name>A0A9P4VQE3_9PEZI</name>
<protein>
    <recommendedName>
        <fullName evidence="6">BRCT domain-containing protein</fullName>
    </recommendedName>
</protein>
<feature type="domain" description="WGR" evidence="3">
    <location>
        <begin position="203"/>
        <end position="303"/>
    </location>
</feature>
<evidence type="ECO:0000256" key="1">
    <source>
        <dbReference type="SAM" id="MobiDB-lite"/>
    </source>
</evidence>
<dbReference type="InterPro" id="IPR001357">
    <property type="entry name" value="BRCT_dom"/>
</dbReference>
<keyword evidence="5" id="KW-1185">Reference proteome</keyword>
<sequence>MKNPLAKHVIAISGEFGSGASHDNMRRWIDAHGGKTTSTINNSTTHLICSKDHWKHQVAVVKSARNFSSIKIVSYDWLEDSLRGQTHKREAPYLWTKLEKTDKSLREARDNRERKEMKKEVRDFEAGCQSAMEDIGSGTSGKSSWAISALSSSFGPPQANLNSTPPSKSKSKSKSPDEKKDPKTEPQIYSKGTNEWPVDDPDNHHIYRDTTGFDYDVHLVRVDKSRNMKEWIRLRIYESHTFPHTYSTHFLHCLPPNDPTSHILSPIGTPFNLAFAEFRKLFRSKTKVHWDERLNTQPQNQVYMGPPEVVTSYGIGQNKMKTDWNPVLPFHYIHPQVHEPIGILPGAGMRVYGLHGIVGGTGGEEANVRYYG</sequence>
<evidence type="ECO:0000313" key="4">
    <source>
        <dbReference type="EMBL" id="KAF2838230.1"/>
    </source>
</evidence>
<dbReference type="SUPFAM" id="SSF142921">
    <property type="entry name" value="WGR domain-like"/>
    <property type="match status" value="1"/>
</dbReference>
<feature type="domain" description="BRCT" evidence="2">
    <location>
        <begin position="1"/>
        <end position="95"/>
    </location>
</feature>
<dbReference type="PROSITE" id="PS50172">
    <property type="entry name" value="BRCT"/>
    <property type="match status" value="1"/>
</dbReference>
<evidence type="ECO:0000313" key="5">
    <source>
        <dbReference type="Proteomes" id="UP000799429"/>
    </source>
</evidence>
<proteinExistence type="predicted"/>
<dbReference type="PROSITE" id="PS51977">
    <property type="entry name" value="WGR"/>
    <property type="match status" value="1"/>
</dbReference>
<dbReference type="InterPro" id="IPR036930">
    <property type="entry name" value="WGR_dom_sf"/>
</dbReference>
<accession>A0A9P4VQE3</accession>
<dbReference type="Proteomes" id="UP000799429">
    <property type="component" value="Unassembled WGS sequence"/>
</dbReference>
<dbReference type="InterPro" id="IPR008893">
    <property type="entry name" value="WGR_domain"/>
</dbReference>
<feature type="compositionally biased region" description="Basic and acidic residues" evidence="1">
    <location>
        <begin position="174"/>
        <end position="184"/>
    </location>
</feature>